<name>A0A1C3WUQ3_9BRAD</name>
<accession>A0A1C3WUQ3</accession>
<comment type="similarity">
    <text evidence="2">In the N-terminal section; belongs to the acetate CoA ligase alpha subunit family.</text>
</comment>
<dbReference type="InterPro" id="IPR036291">
    <property type="entry name" value="NAD(P)-bd_dom_sf"/>
</dbReference>
<evidence type="ECO:0000256" key="3">
    <source>
        <dbReference type="PROSITE-ProRule" id="PRU00409"/>
    </source>
</evidence>
<dbReference type="RefSeq" id="WP_091959686.1">
    <property type="nucleotide sequence ID" value="NZ_FMAI01000010.1"/>
</dbReference>
<sequence>MPHPLDSFFAPASIALIGASRDHEKIPGRLLSMLRKNEYSGTIYPVNPNYADIDGLACYRSIGDPGATIDLAVIIIPARAVLSALEQCAAAGVKNAVIISSGFAEEGGDSAAMQDAIAALATRTGMRISGPNAEGFFSQVQRVAATFSPAVDVKPGVVPLVATTKRIGIVAQSGGIGFAYYHRARALGIAVSYVVSTGNESDLGAGEFLDYMVQDSSTEVILLFIEGIRDVDKFLVAARRAAEMKKPVIVTKVGRSGAGQRAAASHTASMAGWSAAYDAVFAKYGFIVSNDLDEALTTAAVLASNPLPKGDRVAVVTVSGGAGIWGADTVALQGLQVPELSEKVQAGIKQLMPSYGTARNPIDVTAQGVTSGGLQKSVDVLTASDEVDAILVVLSLSSEVRKPFKEEELTPVLSAQHKPVVFYSYTVPSDFARRELAKSGVVVLSGLIHVGVAMRRLVDYASFKLPSPADATRLTARDLSVRLKSAVLSEADSKSLLRAAGIALPDEVLVRDKRELDEAVARVGFPLAMKIQSPDIAHKSEVGGVRVNITTKGEVFLAFEALLDNARKHRPGATIQGVLVGPMAKRGIEIIVGTMTDETFGPMVMVGLGGITTELFRDVVYRPVPVSTEEAGAMLASLKAAPLLNGFRGAAKADVVALAQLIADISALAARHAAEIAEIELNPVLVHAEGQGVTIVDALVVGKK</sequence>
<dbReference type="EMBL" id="FMAI01000010">
    <property type="protein sequence ID" value="SCB43757.1"/>
    <property type="molecule type" value="Genomic_DNA"/>
</dbReference>
<evidence type="ECO:0000259" key="4">
    <source>
        <dbReference type="PROSITE" id="PS50975"/>
    </source>
</evidence>
<gene>
    <name evidence="5" type="ORF">GA0061098_101033</name>
</gene>
<keyword evidence="1" id="KW-0816">Tricarboxylic acid cycle</keyword>
<dbReference type="GO" id="GO:0005524">
    <property type="term" value="F:ATP binding"/>
    <property type="evidence" value="ECO:0007669"/>
    <property type="project" value="UniProtKB-UniRule"/>
</dbReference>
<dbReference type="PANTHER" id="PTHR42793:SF1">
    <property type="entry name" value="PEPTIDYL-LYSINE N-ACETYLTRANSFERASE PATZ"/>
    <property type="match status" value="1"/>
</dbReference>
<dbReference type="InterPro" id="IPR011761">
    <property type="entry name" value="ATP-grasp"/>
</dbReference>
<dbReference type="Gene3D" id="3.30.470.20">
    <property type="entry name" value="ATP-grasp fold, B domain"/>
    <property type="match status" value="1"/>
</dbReference>
<dbReference type="AlphaFoldDB" id="A0A1C3WUQ3"/>
<dbReference type="Pfam" id="PF13607">
    <property type="entry name" value="Succ_CoA_lig"/>
    <property type="match status" value="1"/>
</dbReference>
<dbReference type="Proteomes" id="UP000199184">
    <property type="component" value="Unassembled WGS sequence"/>
</dbReference>
<dbReference type="FunFam" id="3.30.1490.20:FF:000020">
    <property type="entry name" value="Protein lysine acetyltransferase"/>
    <property type="match status" value="1"/>
</dbReference>
<evidence type="ECO:0000313" key="6">
    <source>
        <dbReference type="Proteomes" id="UP000199184"/>
    </source>
</evidence>
<dbReference type="Gene3D" id="3.30.1490.20">
    <property type="entry name" value="ATP-grasp fold, A domain"/>
    <property type="match status" value="1"/>
</dbReference>
<evidence type="ECO:0000256" key="1">
    <source>
        <dbReference type="ARBA" id="ARBA00022532"/>
    </source>
</evidence>
<proteinExistence type="inferred from homology"/>
<dbReference type="Gene3D" id="3.40.50.261">
    <property type="entry name" value="Succinyl-CoA synthetase domains"/>
    <property type="match status" value="2"/>
</dbReference>
<feature type="domain" description="ATP-grasp" evidence="4">
    <location>
        <begin position="494"/>
        <end position="704"/>
    </location>
</feature>
<dbReference type="PROSITE" id="PS50975">
    <property type="entry name" value="ATP_GRASP"/>
    <property type="match status" value="1"/>
</dbReference>
<dbReference type="Pfam" id="PF13549">
    <property type="entry name" value="ATP-grasp_5"/>
    <property type="match status" value="1"/>
</dbReference>
<keyword evidence="3" id="KW-0067">ATP-binding</keyword>
<dbReference type="SUPFAM" id="SSF56059">
    <property type="entry name" value="Glutathione synthetase ATP-binding domain-like"/>
    <property type="match status" value="1"/>
</dbReference>
<evidence type="ECO:0000313" key="5">
    <source>
        <dbReference type="EMBL" id="SCB43757.1"/>
    </source>
</evidence>
<keyword evidence="6" id="KW-1185">Reference proteome</keyword>
<dbReference type="Gene3D" id="3.40.50.720">
    <property type="entry name" value="NAD(P)-binding Rossmann-like Domain"/>
    <property type="match status" value="1"/>
</dbReference>
<dbReference type="InterPro" id="IPR013815">
    <property type="entry name" value="ATP_grasp_subdomain_1"/>
</dbReference>
<dbReference type="SUPFAM" id="SSF52210">
    <property type="entry name" value="Succinyl-CoA synthetase domains"/>
    <property type="match status" value="2"/>
</dbReference>
<organism evidence="5 6">
    <name type="scientific">Bradyrhizobium shewense</name>
    <dbReference type="NCBI Taxonomy" id="1761772"/>
    <lineage>
        <taxon>Bacteria</taxon>
        <taxon>Pseudomonadati</taxon>
        <taxon>Pseudomonadota</taxon>
        <taxon>Alphaproteobacteria</taxon>
        <taxon>Hyphomicrobiales</taxon>
        <taxon>Nitrobacteraceae</taxon>
        <taxon>Bradyrhizobium</taxon>
    </lineage>
</organism>
<protein>
    <submittedName>
        <fullName evidence="5">Acyl-CoA synthetase (NDP forming)</fullName>
    </submittedName>
</protein>
<keyword evidence="3" id="KW-0547">Nucleotide-binding</keyword>
<dbReference type="GO" id="GO:0046872">
    <property type="term" value="F:metal ion binding"/>
    <property type="evidence" value="ECO:0007669"/>
    <property type="project" value="InterPro"/>
</dbReference>
<dbReference type="PANTHER" id="PTHR42793">
    <property type="entry name" value="COA BINDING DOMAIN CONTAINING PROTEIN"/>
    <property type="match status" value="1"/>
</dbReference>
<dbReference type="SUPFAM" id="SSF51735">
    <property type="entry name" value="NAD(P)-binding Rossmann-fold domains"/>
    <property type="match status" value="1"/>
</dbReference>
<dbReference type="InterPro" id="IPR032875">
    <property type="entry name" value="Succ_CoA_lig_flav_dom"/>
</dbReference>
<dbReference type="InterPro" id="IPR003781">
    <property type="entry name" value="CoA-bd"/>
</dbReference>
<dbReference type="SMART" id="SM00881">
    <property type="entry name" value="CoA_binding"/>
    <property type="match status" value="1"/>
</dbReference>
<dbReference type="GO" id="GO:0006099">
    <property type="term" value="P:tricarboxylic acid cycle"/>
    <property type="evidence" value="ECO:0007669"/>
    <property type="project" value="UniProtKB-KW"/>
</dbReference>
<dbReference type="InterPro" id="IPR016102">
    <property type="entry name" value="Succinyl-CoA_synth-like"/>
</dbReference>
<dbReference type="Pfam" id="PF13380">
    <property type="entry name" value="CoA_binding_2"/>
    <property type="match status" value="1"/>
</dbReference>
<reference evidence="6" key="1">
    <citation type="submission" date="2016-08" db="EMBL/GenBank/DDBJ databases">
        <authorList>
            <person name="Varghese N."/>
            <person name="Submissions Spin"/>
        </authorList>
    </citation>
    <scope>NUCLEOTIDE SEQUENCE [LARGE SCALE GENOMIC DNA]</scope>
    <source>
        <strain evidence="6">ERR11</strain>
    </source>
</reference>
<evidence type="ECO:0000256" key="2">
    <source>
        <dbReference type="ARBA" id="ARBA00060888"/>
    </source>
</evidence>